<dbReference type="KEGG" id="nfn:NFRAN_2573"/>
<accession>A0A484IC50</accession>
<dbReference type="Gene3D" id="3.40.50.720">
    <property type="entry name" value="NAD(P)-binding Rossmann-like Domain"/>
    <property type="match status" value="1"/>
</dbReference>
<dbReference type="AlphaFoldDB" id="A0A484IC50"/>
<dbReference type="EC" id="1.1.1.47" evidence="2"/>
<sequence length="157" mass="17158">MDMNIQQTSNESDNMAPSGKVAVVTGSSKGIGRAIALSFAKAESSEYSAIVINSRKIEEAEKVVEEIKSISKCEAIAISGDVAKEEDCIKLIEETVKKFNRIDVLVNNAGIQKEIPFTETTLQDWYNIISVDLTGPFVCSREAVKQMKLQKNPTGDV</sequence>
<dbReference type="InterPro" id="IPR036291">
    <property type="entry name" value="NAD(P)-bd_dom_sf"/>
</dbReference>
<keyword evidence="2" id="KW-0560">Oxidoreductase</keyword>
<dbReference type="PANTHER" id="PTHR42879:SF2">
    <property type="entry name" value="3-OXOACYL-[ACYL-CARRIER-PROTEIN] REDUCTASE FABG"/>
    <property type="match status" value="1"/>
</dbReference>
<dbReference type="GO" id="GO:0047936">
    <property type="term" value="F:glucose 1-dehydrogenase [NAD(P)+] activity"/>
    <property type="evidence" value="ECO:0007669"/>
    <property type="project" value="UniProtKB-EC"/>
</dbReference>
<keyword evidence="3" id="KW-1185">Reference proteome</keyword>
<evidence type="ECO:0000313" key="2">
    <source>
        <dbReference type="EMBL" id="VFJ14895.1"/>
    </source>
</evidence>
<protein>
    <submittedName>
        <fullName evidence="2">Glucose 1-dehydrogenase 1</fullName>
        <ecNumber evidence="2">1.1.1.47</ecNumber>
    </submittedName>
</protein>
<organism evidence="2 3">
    <name type="scientific">Candidatus Nitrosocosmicus franklandianus</name>
    <dbReference type="NCBI Taxonomy" id="1798806"/>
    <lineage>
        <taxon>Archaea</taxon>
        <taxon>Nitrososphaerota</taxon>
        <taxon>Nitrososphaeria</taxon>
        <taxon>Nitrososphaerales</taxon>
        <taxon>Nitrososphaeraceae</taxon>
        <taxon>Candidatus Nitrosocosmicus</taxon>
    </lineage>
</organism>
<dbReference type="InterPro" id="IPR002347">
    <property type="entry name" value="SDR_fam"/>
</dbReference>
<dbReference type="Pfam" id="PF00106">
    <property type="entry name" value="adh_short"/>
    <property type="match status" value="1"/>
</dbReference>
<dbReference type="PRINTS" id="PR00081">
    <property type="entry name" value="GDHRDH"/>
</dbReference>
<evidence type="ECO:0000256" key="1">
    <source>
        <dbReference type="ARBA" id="ARBA00006484"/>
    </source>
</evidence>
<dbReference type="Proteomes" id="UP000294299">
    <property type="component" value="Chromosome NFRAN"/>
</dbReference>
<evidence type="ECO:0000313" key="3">
    <source>
        <dbReference type="Proteomes" id="UP000294299"/>
    </source>
</evidence>
<dbReference type="EMBL" id="LR216287">
    <property type="protein sequence ID" value="VFJ14895.1"/>
    <property type="molecule type" value="Genomic_DNA"/>
</dbReference>
<dbReference type="SUPFAM" id="SSF51735">
    <property type="entry name" value="NAD(P)-binding Rossmann-fold domains"/>
    <property type="match status" value="1"/>
</dbReference>
<comment type="similarity">
    <text evidence="1">Belongs to the short-chain dehydrogenases/reductases (SDR) family.</text>
</comment>
<reference evidence="2 3" key="1">
    <citation type="submission" date="2019-02" db="EMBL/GenBank/DDBJ databases">
        <authorList>
            <person name="Lehtovirta-Morley E L."/>
        </authorList>
    </citation>
    <scope>NUCLEOTIDE SEQUENCE [LARGE SCALE GENOMIC DNA]</scope>
    <source>
        <strain evidence="2">NFRAN1</strain>
    </source>
</reference>
<proteinExistence type="inferred from homology"/>
<dbReference type="PANTHER" id="PTHR42879">
    <property type="entry name" value="3-OXOACYL-(ACYL-CARRIER-PROTEIN) REDUCTASE"/>
    <property type="match status" value="1"/>
</dbReference>
<dbReference type="InterPro" id="IPR050259">
    <property type="entry name" value="SDR"/>
</dbReference>
<gene>
    <name evidence="2" type="ORF">NFRAN_2573</name>
</gene>
<name>A0A484IC50_9ARCH</name>